<name>A0A8S9NKK8_BRACR</name>
<evidence type="ECO:0000313" key="1">
    <source>
        <dbReference type="EMBL" id="KAF3505200.1"/>
    </source>
</evidence>
<sequence>MVTRACSVSVAIWRPGLVTSQSPYGDPALQHPGCHMATWAGKVMFAIWRLALQHRGRHMASWAQAVLLESEDFFIFRRYLFQTFPEFIPEKFPKSINPRCRFQDCR</sequence>
<protein>
    <submittedName>
        <fullName evidence="1">Uncharacterized protein</fullName>
    </submittedName>
</protein>
<dbReference type="Proteomes" id="UP000712600">
    <property type="component" value="Unassembled WGS sequence"/>
</dbReference>
<evidence type="ECO:0000313" key="2">
    <source>
        <dbReference type="Proteomes" id="UP000712600"/>
    </source>
</evidence>
<dbReference type="AlphaFoldDB" id="A0A8S9NKK8"/>
<accession>A0A8S9NKK8</accession>
<comment type="caution">
    <text evidence="1">The sequence shown here is derived from an EMBL/GenBank/DDBJ whole genome shotgun (WGS) entry which is preliminary data.</text>
</comment>
<dbReference type="EMBL" id="QGKX02001621">
    <property type="protein sequence ID" value="KAF3505200.1"/>
    <property type="molecule type" value="Genomic_DNA"/>
</dbReference>
<organism evidence="1 2">
    <name type="scientific">Brassica cretica</name>
    <name type="common">Mustard</name>
    <dbReference type="NCBI Taxonomy" id="69181"/>
    <lineage>
        <taxon>Eukaryota</taxon>
        <taxon>Viridiplantae</taxon>
        <taxon>Streptophyta</taxon>
        <taxon>Embryophyta</taxon>
        <taxon>Tracheophyta</taxon>
        <taxon>Spermatophyta</taxon>
        <taxon>Magnoliopsida</taxon>
        <taxon>eudicotyledons</taxon>
        <taxon>Gunneridae</taxon>
        <taxon>Pentapetalae</taxon>
        <taxon>rosids</taxon>
        <taxon>malvids</taxon>
        <taxon>Brassicales</taxon>
        <taxon>Brassicaceae</taxon>
        <taxon>Brassiceae</taxon>
        <taxon>Brassica</taxon>
    </lineage>
</organism>
<reference evidence="1" key="1">
    <citation type="submission" date="2019-12" db="EMBL/GenBank/DDBJ databases">
        <title>Genome sequencing and annotation of Brassica cretica.</title>
        <authorList>
            <person name="Studholme D.J."/>
            <person name="Sarris P."/>
        </authorList>
    </citation>
    <scope>NUCLEOTIDE SEQUENCE</scope>
    <source>
        <strain evidence="1">PFS-109/04</strain>
        <tissue evidence="1">Leaf</tissue>
    </source>
</reference>
<proteinExistence type="predicted"/>
<gene>
    <name evidence="1" type="ORF">F2Q69_00042219</name>
</gene>